<gene>
    <name evidence="3" type="ORF">PIB30_030220</name>
</gene>
<evidence type="ECO:0000256" key="1">
    <source>
        <dbReference type="SAM" id="MobiDB-lite"/>
    </source>
</evidence>
<dbReference type="PANTHER" id="PTHR31066:SF66">
    <property type="entry name" value="PB1 DOMAIN-CONTAINING PROTEIN"/>
    <property type="match status" value="1"/>
</dbReference>
<dbReference type="Pfam" id="PF00564">
    <property type="entry name" value="PB1"/>
    <property type="match status" value="1"/>
</dbReference>
<feature type="domain" description="PB1" evidence="2">
    <location>
        <begin position="23"/>
        <end position="109"/>
    </location>
</feature>
<feature type="compositionally biased region" description="Low complexity" evidence="1">
    <location>
        <begin position="113"/>
        <end position="142"/>
    </location>
</feature>
<sequence>MESNPARTIKLLCSYGGKILPRATDGELRYVGGHTRVLTVDRSISFSELLLKLGELCGSSVTLRCQLPNGDLETLISVTSDEDLTHIIEEYDRASSKLPHPLKIRAVLFPPKSSKKVSPATSSPSSSPSASSSASHSPARSPYTSAESLPHVAAYRILRHNRPIAAIRNGSAKACCYNGQLDGSPRFLYYGPHCSNYCH</sequence>
<dbReference type="PANTHER" id="PTHR31066">
    <property type="entry name" value="OS05G0427100 PROTEIN-RELATED"/>
    <property type="match status" value="1"/>
</dbReference>
<evidence type="ECO:0000313" key="3">
    <source>
        <dbReference type="EMBL" id="MED6170368.1"/>
    </source>
</evidence>
<dbReference type="InterPro" id="IPR000270">
    <property type="entry name" value="PB1_dom"/>
</dbReference>
<protein>
    <recommendedName>
        <fullName evidence="2">PB1 domain-containing protein</fullName>
    </recommendedName>
</protein>
<proteinExistence type="predicted"/>
<dbReference type="CDD" id="cd06410">
    <property type="entry name" value="PB1_UP2"/>
    <property type="match status" value="1"/>
</dbReference>
<dbReference type="SUPFAM" id="SSF54277">
    <property type="entry name" value="CAD &amp; PB1 domains"/>
    <property type="match status" value="1"/>
</dbReference>
<comment type="caution">
    <text evidence="3">The sequence shown here is derived from an EMBL/GenBank/DDBJ whole genome shotgun (WGS) entry which is preliminary data.</text>
</comment>
<dbReference type="SMART" id="SM00666">
    <property type="entry name" value="PB1"/>
    <property type="match status" value="1"/>
</dbReference>
<feature type="region of interest" description="Disordered" evidence="1">
    <location>
        <begin position="113"/>
        <end position="145"/>
    </location>
</feature>
<dbReference type="InterPro" id="IPR053198">
    <property type="entry name" value="Gynoecium_Dev_Regulator"/>
</dbReference>
<dbReference type="Proteomes" id="UP001341840">
    <property type="component" value="Unassembled WGS sequence"/>
</dbReference>
<evidence type="ECO:0000259" key="2">
    <source>
        <dbReference type="SMART" id="SM00666"/>
    </source>
</evidence>
<keyword evidence="4" id="KW-1185">Reference proteome</keyword>
<evidence type="ECO:0000313" key="4">
    <source>
        <dbReference type="Proteomes" id="UP001341840"/>
    </source>
</evidence>
<name>A0ABU6VCU3_9FABA</name>
<organism evidence="3 4">
    <name type="scientific">Stylosanthes scabra</name>
    <dbReference type="NCBI Taxonomy" id="79078"/>
    <lineage>
        <taxon>Eukaryota</taxon>
        <taxon>Viridiplantae</taxon>
        <taxon>Streptophyta</taxon>
        <taxon>Embryophyta</taxon>
        <taxon>Tracheophyta</taxon>
        <taxon>Spermatophyta</taxon>
        <taxon>Magnoliopsida</taxon>
        <taxon>eudicotyledons</taxon>
        <taxon>Gunneridae</taxon>
        <taxon>Pentapetalae</taxon>
        <taxon>rosids</taxon>
        <taxon>fabids</taxon>
        <taxon>Fabales</taxon>
        <taxon>Fabaceae</taxon>
        <taxon>Papilionoideae</taxon>
        <taxon>50 kb inversion clade</taxon>
        <taxon>dalbergioids sensu lato</taxon>
        <taxon>Dalbergieae</taxon>
        <taxon>Pterocarpus clade</taxon>
        <taxon>Stylosanthes</taxon>
    </lineage>
</organism>
<dbReference type="Gene3D" id="3.10.20.90">
    <property type="entry name" value="Phosphatidylinositol 3-kinase Catalytic Subunit, Chain A, domain 1"/>
    <property type="match status" value="1"/>
</dbReference>
<accession>A0ABU6VCU3</accession>
<reference evidence="3 4" key="1">
    <citation type="journal article" date="2023" name="Plants (Basel)">
        <title>Bridging the Gap: Combining Genomics and Transcriptomics Approaches to Understand Stylosanthes scabra, an Orphan Legume from the Brazilian Caatinga.</title>
        <authorList>
            <person name="Ferreira-Neto J.R.C."/>
            <person name="da Silva M.D."/>
            <person name="Binneck E."/>
            <person name="de Melo N.F."/>
            <person name="da Silva R.H."/>
            <person name="de Melo A.L.T.M."/>
            <person name="Pandolfi V."/>
            <person name="Bustamante F.O."/>
            <person name="Brasileiro-Vidal A.C."/>
            <person name="Benko-Iseppon A.M."/>
        </authorList>
    </citation>
    <scope>NUCLEOTIDE SEQUENCE [LARGE SCALE GENOMIC DNA]</scope>
    <source>
        <tissue evidence="3">Leaves</tissue>
    </source>
</reference>
<dbReference type="EMBL" id="JASCZI010151160">
    <property type="protein sequence ID" value="MED6170368.1"/>
    <property type="molecule type" value="Genomic_DNA"/>
</dbReference>